<evidence type="ECO:0000256" key="1">
    <source>
        <dbReference type="SAM" id="MobiDB-lite"/>
    </source>
</evidence>
<accession>A0A061IXB7</accession>
<evidence type="ECO:0000313" key="2">
    <source>
        <dbReference type="EMBL" id="ESL05642.1"/>
    </source>
</evidence>
<dbReference type="EMBL" id="AUPL01006700">
    <property type="protein sequence ID" value="ESL05642.1"/>
    <property type="molecule type" value="Genomic_DNA"/>
</dbReference>
<dbReference type="OrthoDB" id="247546at2759"/>
<evidence type="ECO:0000313" key="3">
    <source>
        <dbReference type="Proteomes" id="UP000031737"/>
    </source>
</evidence>
<dbReference type="Proteomes" id="UP000031737">
    <property type="component" value="Unassembled WGS sequence"/>
</dbReference>
<keyword evidence="3" id="KW-1185">Reference proteome</keyword>
<dbReference type="VEuPathDB" id="TriTrypDB:TRSC58_06700"/>
<comment type="caution">
    <text evidence="2">The sequence shown here is derived from an EMBL/GenBank/DDBJ whole genome shotgun (WGS) entry which is preliminary data.</text>
</comment>
<dbReference type="AlphaFoldDB" id="A0A061IXB7"/>
<feature type="compositionally biased region" description="Basic and acidic residues" evidence="1">
    <location>
        <begin position="58"/>
        <end position="68"/>
    </location>
</feature>
<gene>
    <name evidence="2" type="ORF">TRSC58_06700</name>
</gene>
<sequence length="229" mass="24754">MGCSNSKKSETKGDTLCLHENGSAVGGGFGSSHDARSLPNTPKRSKAPETSSKKQKAKAMEQKDEVKQGNEVTVESLETESPLSIRRDPSLVRPLHGVEIYRANGGHESLSVPALQAVEVHETRVIHPPHSTRVRASDAEHYAALTGSDMHALSSPVTTSSSSELGRCFLHPSAKPHRSSAADVAVFEERPLPILRPSSYCPRSLITDRLEKKATPVRVGRCLNDAEFT</sequence>
<organism evidence="2 3">
    <name type="scientific">Trypanosoma rangeli SC58</name>
    <dbReference type="NCBI Taxonomy" id="429131"/>
    <lineage>
        <taxon>Eukaryota</taxon>
        <taxon>Discoba</taxon>
        <taxon>Euglenozoa</taxon>
        <taxon>Kinetoplastea</taxon>
        <taxon>Metakinetoplastina</taxon>
        <taxon>Trypanosomatida</taxon>
        <taxon>Trypanosomatidae</taxon>
        <taxon>Trypanosoma</taxon>
        <taxon>Herpetosoma</taxon>
    </lineage>
</organism>
<feature type="region of interest" description="Disordered" evidence="1">
    <location>
        <begin position="1"/>
        <end position="83"/>
    </location>
</feature>
<reference evidence="2 3" key="1">
    <citation type="submission" date="2013-07" db="EMBL/GenBank/DDBJ databases">
        <authorList>
            <person name="Stoco P.H."/>
            <person name="Wagner G."/>
            <person name="Gerber A."/>
            <person name="Zaha A."/>
            <person name="Thompson C."/>
            <person name="Bartholomeu D.C."/>
            <person name="Luckemeyer D.D."/>
            <person name="Bahia D."/>
            <person name="Loreto E."/>
            <person name="Prestes E.B."/>
            <person name="Lima F.M."/>
            <person name="Rodrigues-Luiz G."/>
            <person name="Vallejo G.A."/>
            <person name="Filho J.F."/>
            <person name="Monteiro K.M."/>
            <person name="Tyler K.M."/>
            <person name="de Almeida L.G."/>
            <person name="Ortiz M.F."/>
            <person name="Siervo M.A."/>
            <person name="de Moraes M.H."/>
            <person name="Cunha O.L."/>
            <person name="Mendonca-Neto R."/>
            <person name="Silva R."/>
            <person name="Teixeira S.M."/>
            <person name="Murta S.M."/>
            <person name="Sincero T.C."/>
            <person name="Mendes T.A."/>
            <person name="Urmenyi T.P."/>
            <person name="Silva V.G."/>
            <person name="da Rocha W.D."/>
            <person name="Andersson B."/>
            <person name="Romanha A.J."/>
            <person name="Steindel M."/>
            <person name="de Vasconcelos A.T."/>
            <person name="Grisard E.C."/>
        </authorList>
    </citation>
    <scope>NUCLEOTIDE SEQUENCE [LARGE SCALE GENOMIC DNA]</scope>
    <source>
        <strain evidence="2 3">SC58</strain>
    </source>
</reference>
<name>A0A061IXB7_TRYRA</name>
<proteinExistence type="predicted"/>
<protein>
    <submittedName>
        <fullName evidence="2">Uncharacterized protein</fullName>
    </submittedName>
</protein>